<dbReference type="OrthoDB" id="8963429at2759"/>
<dbReference type="Gene3D" id="3.40.1440.10">
    <property type="entry name" value="GIY-YIG endonuclease"/>
    <property type="match status" value="1"/>
</dbReference>
<comment type="caution">
    <text evidence="2">The sequence shown here is derived from an EMBL/GenBank/DDBJ whole genome shotgun (WGS) entry which is preliminary data.</text>
</comment>
<dbReference type="Proteomes" id="UP000518266">
    <property type="component" value="Unassembled WGS sequence"/>
</dbReference>
<dbReference type="AlphaFoldDB" id="A0A7J5XWH0"/>
<evidence type="ECO:0000256" key="1">
    <source>
        <dbReference type="SAM" id="MobiDB-lite"/>
    </source>
</evidence>
<feature type="compositionally biased region" description="Low complexity" evidence="1">
    <location>
        <begin position="1"/>
        <end position="15"/>
    </location>
</feature>
<organism evidence="2 3">
    <name type="scientific">Dissostichus mawsoni</name>
    <name type="common">Antarctic cod</name>
    <dbReference type="NCBI Taxonomy" id="36200"/>
    <lineage>
        <taxon>Eukaryota</taxon>
        <taxon>Metazoa</taxon>
        <taxon>Chordata</taxon>
        <taxon>Craniata</taxon>
        <taxon>Vertebrata</taxon>
        <taxon>Euteleostomi</taxon>
        <taxon>Actinopterygii</taxon>
        <taxon>Neopterygii</taxon>
        <taxon>Teleostei</taxon>
        <taxon>Neoteleostei</taxon>
        <taxon>Acanthomorphata</taxon>
        <taxon>Eupercaria</taxon>
        <taxon>Perciformes</taxon>
        <taxon>Notothenioidei</taxon>
        <taxon>Nototheniidae</taxon>
        <taxon>Dissostichus</taxon>
    </lineage>
</organism>
<feature type="non-terminal residue" evidence="2">
    <location>
        <position position="1"/>
    </location>
</feature>
<evidence type="ECO:0008006" key="4">
    <source>
        <dbReference type="Google" id="ProtNLM"/>
    </source>
</evidence>
<evidence type="ECO:0000313" key="2">
    <source>
        <dbReference type="EMBL" id="KAF3841474.1"/>
    </source>
</evidence>
<gene>
    <name evidence="2" type="ORF">F7725_007336</name>
</gene>
<accession>A0A7J5XWH0</accession>
<proteinExistence type="predicted"/>
<feature type="region of interest" description="Disordered" evidence="1">
    <location>
        <begin position="1"/>
        <end position="31"/>
    </location>
</feature>
<keyword evidence="3" id="KW-1185">Reference proteome</keyword>
<dbReference type="EMBL" id="JAAKFY010000020">
    <property type="protein sequence ID" value="KAF3841474.1"/>
    <property type="molecule type" value="Genomic_DNA"/>
</dbReference>
<dbReference type="InterPro" id="IPR035901">
    <property type="entry name" value="GIY-YIG_endonuc_sf"/>
</dbReference>
<sequence>MPTSPPSNNSDPYSDWPKQSSPEHLGRHLHHQSRYHTLVPRISLTHFPQLAATTTTEFLNTLKTNPGHTTNPLTQHPPHLDLGWNSPSTVLNLSKRFTPLQSNNSYCRGASHSSPVPPLSTGRNFIGTYINYLFGPDNARTRLFYLLPKIHKDPSTWTIPYEVPPVDPSFRIVTAHPITSPSTLHHTLKGNFQTLQSQHPHFTHHRIILAHRKNNSLHNILIRSKFSTHILQHYAPRKFIHNQYSHTGFPTLGSFSLESTNIVYIITCTTCHKHYVGETGHSILTRLKQHLYNIREGRLTTPLVHHFQSHPSVSIIISGLESNDHWTIGQRKRAEK</sequence>
<reference evidence="2 3" key="1">
    <citation type="submission" date="2020-03" db="EMBL/GenBank/DDBJ databases">
        <title>Dissostichus mawsoni Genome sequencing and assembly.</title>
        <authorList>
            <person name="Park H."/>
        </authorList>
    </citation>
    <scope>NUCLEOTIDE SEQUENCE [LARGE SCALE GENOMIC DNA]</scope>
    <source>
        <strain evidence="2">DM0001</strain>
        <tissue evidence="2">Muscle</tissue>
    </source>
</reference>
<name>A0A7J5XWH0_DISMA</name>
<protein>
    <recommendedName>
        <fullName evidence="4">GIY-YIG domain-containing protein</fullName>
    </recommendedName>
</protein>
<evidence type="ECO:0000313" key="3">
    <source>
        <dbReference type="Proteomes" id="UP000518266"/>
    </source>
</evidence>